<name>E7F0J8_DANRE</name>
<comment type="subcellular location">
    <subcellularLocation>
        <location evidence="1">Secreted</location>
    </subcellularLocation>
</comment>
<evidence type="ECO:0000313" key="8">
    <source>
        <dbReference type="ZFIN" id="ZDB-GENE-131121-604"/>
    </source>
</evidence>
<dbReference type="GO" id="GO:0005576">
    <property type="term" value="C:extracellular region"/>
    <property type="evidence" value="ECO:0007669"/>
    <property type="project" value="UniProtKB-SubCell"/>
</dbReference>
<reference evidence="5" key="1">
    <citation type="submission" date="2011-04" db="UniProtKB">
        <authorList>
            <consortium name="Ensembl"/>
        </authorList>
    </citation>
    <scope>IDENTIFICATION</scope>
    <source>
        <strain evidence="5">Tuebingen</strain>
    </source>
</reference>
<accession>A0A8M1RRI6</accession>
<sequence>MAWSVLFIFTCTLFYKVSSLTCYQCIPETSIKCTETTVDCPVGQCGTMKTTSYLGNNAISDMIMKNCSATQECVTASVNFGVTKIIINNECCNTDLCNKQIKQESQNRIPNGMHCYTCKGEDCLSTLPCADGEDHCVKATVISEGQMMTMRGCATRSFCRGDLSSQISQNNTAAVGLTCCKGHLCNSSKTLIQSHMVQLSFLMCAIIHMLL</sequence>
<dbReference type="RefSeq" id="NP_001373337.1">
    <property type="nucleotide sequence ID" value="NM_001386408.1"/>
</dbReference>
<keyword evidence="3 7" id="KW-0732">Signal</keyword>
<dbReference type="InterPro" id="IPR016054">
    <property type="entry name" value="LY6_UPA_recep-like"/>
</dbReference>
<feature type="domain" description="UPAR/Ly6" evidence="4">
    <location>
        <begin position="113"/>
        <end position="198"/>
    </location>
</feature>
<dbReference type="KEGG" id="dre:100334152"/>
<proteinExistence type="predicted"/>
<evidence type="ECO:0000256" key="2">
    <source>
        <dbReference type="ARBA" id="ARBA00022525"/>
    </source>
</evidence>
<evidence type="ECO:0000256" key="1">
    <source>
        <dbReference type="ARBA" id="ARBA00004613"/>
    </source>
</evidence>
<dbReference type="GeneTree" id="ENSGT00940000163304"/>
<dbReference type="Proteomes" id="UP000000437">
    <property type="component" value="Chromosome 16"/>
</dbReference>
<dbReference type="Pfam" id="PF00021">
    <property type="entry name" value="UPAR_LY6"/>
    <property type="match status" value="2"/>
</dbReference>
<feature type="chain" id="PRO_5043058302" evidence="3 7">
    <location>
        <begin position="20"/>
        <end position="211"/>
    </location>
</feature>
<dbReference type="PhylomeDB" id="E7F0J8"/>
<dbReference type="SMR" id="E7F0J8"/>
<dbReference type="eggNOG" id="ENOG502S36D">
    <property type="taxonomic scope" value="Eukaryota"/>
</dbReference>
<reference evidence="5 6" key="2">
    <citation type="journal article" date="2013" name="Nature">
        <title>The zebrafish reference genome sequence and its relationship to the human genome.</title>
        <authorList>
            <consortium name="Genome Reference Consortium Zebrafish"/>
            <person name="Howe K."/>
            <person name="Clark M.D."/>
            <person name="Torroja C.F."/>
            <person name="Torrance J."/>
            <person name="Berthelot C."/>
            <person name="Muffato M."/>
            <person name="Collins J.E."/>
            <person name="Humphray S."/>
            <person name="McLaren K."/>
            <person name="Matthews L."/>
            <person name="McLaren S."/>
            <person name="Sealy I."/>
            <person name="Caccamo M."/>
            <person name="Churcher C."/>
            <person name="Scott C."/>
            <person name="Barrett J.C."/>
            <person name="Koch R."/>
            <person name="Rauch G.J."/>
            <person name="White S."/>
            <person name="Chow W."/>
            <person name="Kilian B."/>
            <person name="Quintais L.T."/>
            <person name="Guerra-Assuncao J.A."/>
            <person name="Zhou Y."/>
            <person name="Gu Y."/>
            <person name="Yen J."/>
            <person name="Vogel J.H."/>
            <person name="Eyre T."/>
            <person name="Redmond S."/>
            <person name="Banerjee R."/>
            <person name="Chi J."/>
            <person name="Fu B."/>
            <person name="Langley E."/>
            <person name="Maguire S.F."/>
            <person name="Laird G.K."/>
            <person name="Lloyd D."/>
            <person name="Kenyon E."/>
            <person name="Donaldson S."/>
            <person name="Sehra H."/>
            <person name="Almeida-King J."/>
            <person name="Loveland J."/>
            <person name="Trevanion S."/>
            <person name="Jones M."/>
            <person name="Quail M."/>
            <person name="Willey D."/>
            <person name="Hunt A."/>
            <person name="Burton J."/>
            <person name="Sims S."/>
            <person name="McLay K."/>
            <person name="Plumb B."/>
            <person name="Davis J."/>
            <person name="Clee C."/>
            <person name="Oliver K."/>
            <person name="Clark R."/>
            <person name="Riddle C."/>
            <person name="Elliot D."/>
            <person name="Eliott D."/>
            <person name="Threadgold G."/>
            <person name="Harden G."/>
            <person name="Ware D."/>
            <person name="Begum S."/>
            <person name="Mortimore B."/>
            <person name="Mortimer B."/>
            <person name="Kerry G."/>
            <person name="Heath P."/>
            <person name="Phillimore B."/>
            <person name="Tracey A."/>
            <person name="Corby N."/>
            <person name="Dunn M."/>
            <person name="Johnson C."/>
            <person name="Wood J."/>
            <person name="Clark S."/>
            <person name="Pelan S."/>
            <person name="Griffiths G."/>
            <person name="Smith M."/>
            <person name="Glithero R."/>
            <person name="Howden P."/>
            <person name="Barker N."/>
            <person name="Lloyd C."/>
            <person name="Stevens C."/>
            <person name="Harley J."/>
            <person name="Holt K."/>
            <person name="Panagiotidis G."/>
            <person name="Lovell J."/>
            <person name="Beasley H."/>
            <person name="Henderson C."/>
            <person name="Gordon D."/>
            <person name="Auger K."/>
            <person name="Wright D."/>
            <person name="Collins J."/>
            <person name="Raisen C."/>
            <person name="Dyer L."/>
            <person name="Leung K."/>
            <person name="Robertson L."/>
            <person name="Ambridge K."/>
            <person name="Leongamornlert D."/>
            <person name="McGuire S."/>
            <person name="Gilderthorp R."/>
            <person name="Griffiths C."/>
            <person name="Manthravadi D."/>
            <person name="Nichol S."/>
            <person name="Barker G."/>
            <person name="Whitehead S."/>
            <person name="Kay M."/>
            <person name="Brown J."/>
            <person name="Murnane C."/>
            <person name="Gray E."/>
            <person name="Humphries M."/>
            <person name="Sycamore N."/>
            <person name="Barker D."/>
            <person name="Saunders D."/>
            <person name="Wallis J."/>
            <person name="Babbage A."/>
            <person name="Hammond S."/>
            <person name="Mashreghi-Mohammadi M."/>
            <person name="Barr L."/>
            <person name="Martin S."/>
            <person name="Wray P."/>
            <person name="Ellington A."/>
            <person name="Matthews N."/>
            <person name="Ellwood M."/>
            <person name="Woodmansey R."/>
            <person name="Clark G."/>
            <person name="Cooper J."/>
            <person name="Cooper J."/>
            <person name="Tromans A."/>
            <person name="Grafham D."/>
            <person name="Skuce C."/>
            <person name="Pandian R."/>
            <person name="Andrews R."/>
            <person name="Harrison E."/>
            <person name="Kimberley A."/>
            <person name="Garnett J."/>
            <person name="Fosker N."/>
            <person name="Hall R."/>
            <person name="Garner P."/>
            <person name="Kelly D."/>
            <person name="Bird C."/>
            <person name="Palmer S."/>
            <person name="Gehring I."/>
            <person name="Berger A."/>
            <person name="Dooley C.M."/>
            <person name="Ersan-Urun Z."/>
            <person name="Eser C."/>
            <person name="Geiger H."/>
            <person name="Geisler M."/>
            <person name="Karotki L."/>
            <person name="Kirn A."/>
            <person name="Konantz J."/>
            <person name="Konantz M."/>
            <person name="Oberlander M."/>
            <person name="Rudolph-Geiger S."/>
            <person name="Teucke M."/>
            <person name="Lanz C."/>
            <person name="Raddatz G."/>
            <person name="Osoegawa K."/>
            <person name="Zhu B."/>
            <person name="Rapp A."/>
            <person name="Widaa S."/>
            <person name="Langford C."/>
            <person name="Yang F."/>
            <person name="Schuster S.C."/>
            <person name="Carter N.P."/>
            <person name="Harrow J."/>
            <person name="Ning Z."/>
            <person name="Herrero J."/>
            <person name="Searle S.M."/>
            <person name="Enright A."/>
            <person name="Geisler R."/>
            <person name="Plasterk R.H."/>
            <person name="Lee C."/>
            <person name="Westerfield M."/>
            <person name="de Jong P.J."/>
            <person name="Zon L.I."/>
            <person name="Postlethwait J.H."/>
            <person name="Nusslein-Volhard C."/>
            <person name="Hubbard T.J."/>
            <person name="Roest Crollius H."/>
            <person name="Rogers J."/>
            <person name="Stemple D.L."/>
        </authorList>
    </citation>
    <scope>NUCLEOTIDE SEQUENCE [LARGE SCALE GENOMIC DNA]</scope>
    <source>
        <strain evidence="5 6">Tuebingen</strain>
    </source>
</reference>
<dbReference type="OMA" id="CSNTQIA"/>
<dbReference type="InterPro" id="IPR045860">
    <property type="entry name" value="Snake_toxin-like_sf"/>
</dbReference>
<dbReference type="Gene3D" id="2.10.60.10">
    <property type="entry name" value="CD59"/>
    <property type="match status" value="2"/>
</dbReference>
<evidence type="ECO:0000259" key="4">
    <source>
        <dbReference type="SMART" id="SM00134"/>
    </source>
</evidence>
<dbReference type="GeneID" id="100334152"/>
<evidence type="ECO:0000313" key="5">
    <source>
        <dbReference type="Ensembl" id="ENSDARP00000107117"/>
    </source>
</evidence>
<gene>
    <name evidence="5 7 8" type="primary">negaly6</name>
    <name evidence="7" type="synonym">si:dkey-79d12.2</name>
</gene>
<evidence type="ECO:0000256" key="3">
    <source>
        <dbReference type="SAM" id="SignalP"/>
    </source>
</evidence>
<reference evidence="7" key="3">
    <citation type="journal article" date="2015" name="Dev. Genes Evol.">
        <title>Identification of a Ly-6 superfamily gene expressed in lateral line neuromasts in zebrafish.</title>
        <authorList>
            <person name="Ji D."/>
            <person name="Li L."/>
            <person name="Zhang S."/>
            <person name="Li H."/>
        </authorList>
    </citation>
    <scope>NUCLEOTIDE SEQUENCE</scope>
    <source>
        <strain evidence="7">Tuebingen</strain>
    </source>
</reference>
<feature type="signal peptide" evidence="3">
    <location>
        <begin position="1"/>
        <end position="19"/>
    </location>
</feature>
<feature type="domain" description="UPAR/Ly6" evidence="4">
    <location>
        <begin position="20"/>
        <end position="112"/>
    </location>
</feature>
<reference evidence="7" key="5">
    <citation type="submission" date="2025-04" db="UniProtKB">
        <authorList>
            <consortium name="RefSeq"/>
        </authorList>
    </citation>
    <scope>IDENTIFICATION</scope>
    <source>
        <strain evidence="7">Tuebingen</strain>
    </source>
</reference>
<organism evidence="5">
    <name type="scientific">Danio rerio</name>
    <name type="common">Zebrafish</name>
    <name type="synonym">Brachydanio rerio</name>
    <dbReference type="NCBI Taxonomy" id="7955"/>
    <lineage>
        <taxon>Eukaryota</taxon>
        <taxon>Metazoa</taxon>
        <taxon>Chordata</taxon>
        <taxon>Craniata</taxon>
        <taxon>Vertebrata</taxon>
        <taxon>Euteleostomi</taxon>
        <taxon>Actinopterygii</taxon>
        <taxon>Neopterygii</taxon>
        <taxon>Teleostei</taxon>
        <taxon>Ostariophysi</taxon>
        <taxon>Cypriniformes</taxon>
        <taxon>Danionidae</taxon>
        <taxon>Danioninae</taxon>
        <taxon>Danio</taxon>
    </lineage>
</organism>
<dbReference type="SUPFAM" id="SSF57302">
    <property type="entry name" value="Snake toxin-like"/>
    <property type="match status" value="2"/>
</dbReference>
<dbReference type="InterPro" id="IPR050918">
    <property type="entry name" value="CNF-like_PLA2_Inhibitor"/>
</dbReference>
<dbReference type="PANTHER" id="PTHR20914:SF24">
    <property type="entry name" value="LYMPHOCYTE ANTIGEN 6 FAMILY MEMBER M2-RELATED"/>
    <property type="match status" value="1"/>
</dbReference>
<dbReference type="STRING" id="7955.ENSDARP00000107117"/>
<reference evidence="7" key="4">
    <citation type="journal article" date="2015" name="Nat. Commun.">
        <title>RFX transcription factors are essential for hearing in mice.</title>
        <authorList>
            <person name="Elkon R."/>
            <person name="Milon B."/>
            <person name="Morrison L."/>
            <person name="Shah M."/>
            <person name="Vijayakumar S."/>
            <person name="Racherla M."/>
            <person name="Leitch C.C."/>
            <person name="Silipino L."/>
            <person name="Hadi S."/>
            <person name="Weiss-Gayet M."/>
            <person name="Barras E."/>
            <person name="Schmid C.D."/>
            <person name="Ait-Lounis A."/>
            <person name="Barnes A."/>
            <person name="Song Y."/>
            <person name="Eisenman D.J."/>
            <person name="Eliyahu E."/>
            <person name="Frolenkov G.I."/>
            <person name="Strome S.E."/>
            <person name="Durand B."/>
            <person name="Zaghloul N.A."/>
            <person name="Jones S.M."/>
            <person name="Reith W."/>
            <person name="Hertzano R."/>
        </authorList>
    </citation>
    <scope>NUCLEOTIDE SEQUENCE</scope>
    <source>
        <strain evidence="7">Tuebingen</strain>
    </source>
</reference>
<protein>
    <submittedName>
        <fullName evidence="5 7">Neuromast-expressed gpi-anchored lymphocyte antigen 6</fullName>
    </submittedName>
</protein>
<dbReference type="ZFIN" id="ZDB-GENE-131121-604">
    <property type="gene designation" value="negaly6"/>
</dbReference>
<dbReference type="SMART" id="SM00134">
    <property type="entry name" value="LU"/>
    <property type="match status" value="2"/>
</dbReference>
<dbReference type="CTD" id="100334152"/>
<evidence type="ECO:0000313" key="6">
    <source>
        <dbReference type="Proteomes" id="UP000000437"/>
    </source>
</evidence>
<dbReference type="OrthoDB" id="5945173at2759"/>
<dbReference type="PANTHER" id="PTHR20914">
    <property type="entry name" value="LY6/PLAUR DOMAIN-CONTAINING PROTEIN 8"/>
    <property type="match status" value="1"/>
</dbReference>
<dbReference type="Ensembl" id="ENSDART00000131167.3">
    <property type="protein sequence ID" value="ENSDARP00000107117.1"/>
    <property type="gene ID" value="ENSDARG00000089123.3"/>
</dbReference>
<keyword evidence="2" id="KW-0964">Secreted</keyword>
<dbReference type="EMBL" id="BX005256">
    <property type="status" value="NOT_ANNOTATED_CDS"/>
    <property type="molecule type" value="Genomic_DNA"/>
</dbReference>
<accession>E7F0J8</accession>
<evidence type="ECO:0000313" key="7">
    <source>
        <dbReference type="RefSeq" id="NP_001373337.1"/>
    </source>
</evidence>
<dbReference type="Bgee" id="ENSDARG00000089123">
    <property type="expression patterns" value="Expressed in larva and 9 other cell types or tissues"/>
</dbReference>
<dbReference type="PaxDb" id="7955-ENSDARP00000107117"/>
<dbReference type="HOGENOM" id="CLU_110531_0_0_1"/>
<dbReference type="AlphaFoldDB" id="E7F0J8"/>
<dbReference type="ExpressionAtlas" id="E7F0J8">
    <property type="expression patterns" value="baseline"/>
</dbReference>
<keyword evidence="6" id="KW-1185">Reference proteome</keyword>
<dbReference type="AGR" id="ZFIN:ZDB-GENE-131121-604"/>